<accession>A0A2S9IKF4</accession>
<dbReference type="EMBL" id="PVBR01000026">
    <property type="protein sequence ID" value="PRD41006.1"/>
    <property type="molecule type" value="Genomic_DNA"/>
</dbReference>
<organism evidence="1 2">
    <name type="scientific">Phyllobacterium phragmitis</name>
    <dbReference type="NCBI Taxonomy" id="2670329"/>
    <lineage>
        <taxon>Bacteria</taxon>
        <taxon>Pseudomonadati</taxon>
        <taxon>Pseudomonadota</taxon>
        <taxon>Alphaproteobacteria</taxon>
        <taxon>Hyphomicrobiales</taxon>
        <taxon>Phyllobacteriaceae</taxon>
        <taxon>Phyllobacterium</taxon>
    </lineage>
</organism>
<protein>
    <submittedName>
        <fullName evidence="1">Uncharacterized protein</fullName>
    </submittedName>
</protein>
<sequence length="129" mass="14251">MPIAGAQCVQVNALLMLQHFESRVSYQLSVFPRESRMLRSVSYFDGIGEALLPFILASLEENSSHFFLGLLSAQRPNAVIGFEENNLHIQFVIASFAQLEGRMALSGRRLALPAVVATYWSSAQAVTHP</sequence>
<reference evidence="1 2" key="1">
    <citation type="submission" date="2018-02" db="EMBL/GenBank/DDBJ databases">
        <title>The draft genome of Phyllobacterium sp. 1N-3.</title>
        <authorList>
            <person name="Liu L."/>
            <person name="Li L."/>
            <person name="Zhang X."/>
            <person name="Wang T."/>
            <person name="Liang L."/>
        </authorList>
    </citation>
    <scope>NUCLEOTIDE SEQUENCE [LARGE SCALE GENOMIC DNA]</scope>
    <source>
        <strain evidence="1 2">1N-3</strain>
    </source>
</reference>
<evidence type="ECO:0000313" key="2">
    <source>
        <dbReference type="Proteomes" id="UP000239434"/>
    </source>
</evidence>
<name>A0A2S9IKF4_9HYPH</name>
<proteinExistence type="predicted"/>
<dbReference type="Proteomes" id="UP000239434">
    <property type="component" value="Unassembled WGS sequence"/>
</dbReference>
<dbReference type="AlphaFoldDB" id="A0A2S9IKF4"/>
<gene>
    <name evidence="1" type="ORF">C5748_23785</name>
</gene>
<comment type="caution">
    <text evidence="1">The sequence shown here is derived from an EMBL/GenBank/DDBJ whole genome shotgun (WGS) entry which is preliminary data.</text>
</comment>
<keyword evidence="2" id="KW-1185">Reference proteome</keyword>
<evidence type="ECO:0000313" key="1">
    <source>
        <dbReference type="EMBL" id="PRD41006.1"/>
    </source>
</evidence>